<dbReference type="Proteomes" id="UP000299102">
    <property type="component" value="Unassembled WGS sequence"/>
</dbReference>
<evidence type="ECO:0000313" key="1">
    <source>
        <dbReference type="EMBL" id="GBP01094.1"/>
    </source>
</evidence>
<keyword evidence="2" id="KW-1185">Reference proteome</keyword>
<dbReference type="EMBL" id="BGZK01003419">
    <property type="protein sequence ID" value="GBP01094.1"/>
    <property type="molecule type" value="Genomic_DNA"/>
</dbReference>
<name>A0A4C1SGF6_EUMVA</name>
<dbReference type="AlphaFoldDB" id="A0A4C1SGF6"/>
<comment type="caution">
    <text evidence="1">The sequence shown here is derived from an EMBL/GenBank/DDBJ whole genome shotgun (WGS) entry which is preliminary data.</text>
</comment>
<reference evidence="1 2" key="1">
    <citation type="journal article" date="2019" name="Commun. Biol.">
        <title>The bagworm genome reveals a unique fibroin gene that provides high tensile strength.</title>
        <authorList>
            <person name="Kono N."/>
            <person name="Nakamura H."/>
            <person name="Ohtoshi R."/>
            <person name="Tomita M."/>
            <person name="Numata K."/>
            <person name="Arakawa K."/>
        </authorList>
    </citation>
    <scope>NUCLEOTIDE SEQUENCE [LARGE SCALE GENOMIC DNA]</scope>
</reference>
<gene>
    <name evidence="1" type="ORF">EVAR_101289_1</name>
</gene>
<protein>
    <submittedName>
        <fullName evidence="1">Uncharacterized protein</fullName>
    </submittedName>
</protein>
<organism evidence="1 2">
    <name type="scientific">Eumeta variegata</name>
    <name type="common">Bagworm moth</name>
    <name type="synonym">Eumeta japonica</name>
    <dbReference type="NCBI Taxonomy" id="151549"/>
    <lineage>
        <taxon>Eukaryota</taxon>
        <taxon>Metazoa</taxon>
        <taxon>Ecdysozoa</taxon>
        <taxon>Arthropoda</taxon>
        <taxon>Hexapoda</taxon>
        <taxon>Insecta</taxon>
        <taxon>Pterygota</taxon>
        <taxon>Neoptera</taxon>
        <taxon>Endopterygota</taxon>
        <taxon>Lepidoptera</taxon>
        <taxon>Glossata</taxon>
        <taxon>Ditrysia</taxon>
        <taxon>Tineoidea</taxon>
        <taxon>Psychidae</taxon>
        <taxon>Oiketicinae</taxon>
        <taxon>Eumeta</taxon>
    </lineage>
</organism>
<proteinExistence type="predicted"/>
<evidence type="ECO:0000313" key="2">
    <source>
        <dbReference type="Proteomes" id="UP000299102"/>
    </source>
</evidence>
<sequence length="148" mass="16904">MQHDFFRHPRNYQRLSSRILGFPSTTLVSYFSFDVLLSTSTLCRIHFTPSVDSPALPNDSRQGIFLPGVLTKNGVNPRRYFTAIFATVTEKICACHERSWCMQGSIRVAIILATPQLSELYESVLSELCMTWDLKSRPQMPLPPSKKY</sequence>
<accession>A0A4C1SGF6</accession>